<keyword evidence="3" id="KW-1185">Reference proteome</keyword>
<organism evidence="2 3">
    <name type="scientific">Apteryx owenii</name>
    <name type="common">Little spotted kiwi</name>
    <dbReference type="NCBI Taxonomy" id="8824"/>
    <lineage>
        <taxon>Eukaryota</taxon>
        <taxon>Metazoa</taxon>
        <taxon>Chordata</taxon>
        <taxon>Craniata</taxon>
        <taxon>Vertebrata</taxon>
        <taxon>Euteleostomi</taxon>
        <taxon>Archelosauria</taxon>
        <taxon>Archosauria</taxon>
        <taxon>Dinosauria</taxon>
        <taxon>Saurischia</taxon>
        <taxon>Theropoda</taxon>
        <taxon>Coelurosauria</taxon>
        <taxon>Aves</taxon>
        <taxon>Palaeognathae</taxon>
        <taxon>Apterygiformes</taxon>
        <taxon>Apterygidae</taxon>
        <taxon>Apteryx</taxon>
    </lineage>
</organism>
<feature type="region of interest" description="Disordered" evidence="1">
    <location>
        <begin position="1"/>
        <end position="45"/>
    </location>
</feature>
<dbReference type="InterPro" id="IPR029193">
    <property type="entry name" value="TEX12"/>
</dbReference>
<reference evidence="2" key="2">
    <citation type="submission" date="2025-09" db="UniProtKB">
        <authorList>
            <consortium name="Ensembl"/>
        </authorList>
    </citation>
    <scope>IDENTIFICATION</scope>
</reference>
<dbReference type="Proteomes" id="UP000694424">
    <property type="component" value="Unplaced"/>
</dbReference>
<protein>
    <submittedName>
        <fullName evidence="2">Testis expressed 12</fullName>
    </submittedName>
</protein>
<accession>A0A8B9NY33</accession>
<dbReference type="PANTHER" id="PTHR37349">
    <property type="entry name" value="TESTIS-EXPRESSED PROTEIN 12"/>
    <property type="match status" value="1"/>
</dbReference>
<reference evidence="2" key="1">
    <citation type="submission" date="2025-08" db="UniProtKB">
        <authorList>
            <consortium name="Ensembl"/>
        </authorList>
    </citation>
    <scope>IDENTIFICATION</scope>
</reference>
<proteinExistence type="predicted"/>
<dbReference type="AlphaFoldDB" id="A0A8B9NY33"/>
<dbReference type="Ensembl" id="ENSAOWT00000001567.1">
    <property type="protein sequence ID" value="ENSAOWP00000001381.1"/>
    <property type="gene ID" value="ENSAOWG00000001005.1"/>
</dbReference>
<feature type="compositionally biased region" description="Polar residues" evidence="1">
    <location>
        <begin position="25"/>
        <end position="45"/>
    </location>
</feature>
<evidence type="ECO:0000313" key="2">
    <source>
        <dbReference type="Ensembl" id="ENSAOWP00000001381.1"/>
    </source>
</evidence>
<evidence type="ECO:0000313" key="3">
    <source>
        <dbReference type="Proteomes" id="UP000694424"/>
    </source>
</evidence>
<dbReference type="PANTHER" id="PTHR37349:SF1">
    <property type="entry name" value="TESTIS-EXPRESSED PROTEIN 12"/>
    <property type="match status" value="1"/>
</dbReference>
<feature type="compositionally biased region" description="Basic and acidic residues" evidence="1">
    <location>
        <begin position="8"/>
        <end position="21"/>
    </location>
</feature>
<evidence type="ECO:0000256" key="1">
    <source>
        <dbReference type="SAM" id="MobiDB-lite"/>
    </source>
</evidence>
<name>A0A8B9NY33_APTOW</name>
<sequence length="125" mass="14240">TMTSNTQKSDENRSKRKKEMESEASENPQLSSLEKTDLSFSEGSQSLYKPEPLEKVLNVVRKLMALVLILTSDFFQLSDRAAMDASYVQELDGILKEAKTIENHLKQKRESLKQRFTVIANTLQS</sequence>
<dbReference type="Pfam" id="PF15219">
    <property type="entry name" value="TEX12"/>
    <property type="match status" value="1"/>
</dbReference>